<reference evidence="2 3" key="1">
    <citation type="submission" date="2024-01" db="EMBL/GenBank/DDBJ databases">
        <title>Comparative genomics of Cryptococcus and Kwoniella reveals pathogenesis evolution and contrasting modes of karyotype evolution via chromosome fusion or intercentromeric recombination.</title>
        <authorList>
            <person name="Coelho M.A."/>
            <person name="David-Palma M."/>
            <person name="Shea T."/>
            <person name="Bowers K."/>
            <person name="McGinley-Smith S."/>
            <person name="Mohammad A.W."/>
            <person name="Gnirke A."/>
            <person name="Yurkov A.M."/>
            <person name="Nowrousian M."/>
            <person name="Sun S."/>
            <person name="Cuomo C.A."/>
            <person name="Heitman J."/>
        </authorList>
    </citation>
    <scope>NUCLEOTIDE SEQUENCE [LARGE SCALE GENOMIC DNA]</scope>
    <source>
        <strain evidence="2 3">PYCC6329</strain>
    </source>
</reference>
<organism evidence="2 3">
    <name type="scientific">Kwoniella europaea PYCC6329</name>
    <dbReference type="NCBI Taxonomy" id="1423913"/>
    <lineage>
        <taxon>Eukaryota</taxon>
        <taxon>Fungi</taxon>
        <taxon>Dikarya</taxon>
        <taxon>Basidiomycota</taxon>
        <taxon>Agaricomycotina</taxon>
        <taxon>Tremellomycetes</taxon>
        <taxon>Tremellales</taxon>
        <taxon>Cryptococcaceae</taxon>
        <taxon>Kwoniella</taxon>
    </lineage>
</organism>
<dbReference type="Proteomes" id="UP001358614">
    <property type="component" value="Chromosome 3"/>
</dbReference>
<dbReference type="EMBL" id="CP144091">
    <property type="protein sequence ID" value="WWD10337.1"/>
    <property type="molecule type" value="Genomic_DNA"/>
</dbReference>
<feature type="chain" id="PRO_5044005239" description="Apple domain-containing protein" evidence="1">
    <location>
        <begin position="23"/>
        <end position="247"/>
    </location>
</feature>
<keyword evidence="3" id="KW-1185">Reference proteome</keyword>
<name>A0AAX4KVD4_9TREE</name>
<dbReference type="KEGG" id="ker:91107273"/>
<evidence type="ECO:0000313" key="3">
    <source>
        <dbReference type="Proteomes" id="UP001358614"/>
    </source>
</evidence>
<feature type="signal peptide" evidence="1">
    <location>
        <begin position="1"/>
        <end position="22"/>
    </location>
</feature>
<accession>A0AAX4KVD4</accession>
<proteinExistence type="predicted"/>
<evidence type="ECO:0000256" key="1">
    <source>
        <dbReference type="SAM" id="SignalP"/>
    </source>
</evidence>
<dbReference type="GeneID" id="91107273"/>
<dbReference type="AlphaFoldDB" id="A0AAX4KVD4"/>
<sequence length="247" mass="26986">MLSILFIATIALFHIVNTAVNAAEVFAGCFNSSVIGTNSIFARSYVSSSITCPPNTSTCWCTTIQPDASHLIADSSCPYPNLSAELIHPPANWGWYKCFHFLSQGPIANFTVQSLPECLTACSAYPNAYFSYLDTSNKFSCVCYQRGPPFTIDQCGLGIYYHYYHTFGPSDLAKRRMMDLGGDAKEHRLCPGGLKACKITEEDDYSFEVSCTFASPNVTVVESSCSIFGASIPIPSWSPVEGACMER</sequence>
<dbReference type="RefSeq" id="XP_066088304.1">
    <property type="nucleotide sequence ID" value="XM_066232207.1"/>
</dbReference>
<evidence type="ECO:0000313" key="2">
    <source>
        <dbReference type="EMBL" id="WWD10337.1"/>
    </source>
</evidence>
<keyword evidence="1" id="KW-0732">Signal</keyword>
<protein>
    <recommendedName>
        <fullName evidence="4">Apple domain-containing protein</fullName>
    </recommendedName>
</protein>
<evidence type="ECO:0008006" key="4">
    <source>
        <dbReference type="Google" id="ProtNLM"/>
    </source>
</evidence>
<gene>
    <name evidence="2" type="ORF">V865_008472</name>
</gene>